<dbReference type="Proteomes" id="UP000199614">
    <property type="component" value="Unassembled WGS sequence"/>
</dbReference>
<reference evidence="1 2" key="1">
    <citation type="submission" date="2016-10" db="EMBL/GenBank/DDBJ databases">
        <authorList>
            <person name="de Groot N.N."/>
        </authorList>
    </citation>
    <scope>NUCLEOTIDE SEQUENCE [LARGE SCALE GENOMIC DNA]</scope>
    <source>
        <strain evidence="1 2">CGMCC 4.1877</strain>
    </source>
</reference>
<evidence type="ECO:0000313" key="2">
    <source>
        <dbReference type="Proteomes" id="UP000199614"/>
    </source>
</evidence>
<dbReference type="RefSeq" id="WP_177238379.1">
    <property type="nucleotide sequence ID" value="NZ_FOUY01000008.1"/>
</dbReference>
<protein>
    <submittedName>
        <fullName evidence="1">Probable F420-dependent oxidoreductase, MSMEG_4141 family</fullName>
    </submittedName>
</protein>
<dbReference type="AlphaFoldDB" id="A0A1I4WHA7"/>
<sequence>MTTTTSLGPIGYATGPAPADAAALEAAGARTLWLSGGAIDRLDRLTGVLDSTRDAVVVPGIVPAGVHPAHAVAALHADAARRHPGRFLTGLGAPQQPRALGALESYLDELDAADPPVPRPERLLAALGPRKLALARDRFAGAVTLLVTPEHTADARAALGPDRLLAVMLPTVLATTRPAGEAARTGAVEMLGFLLRVPGYRANTRRLGFTDDEIDTVADRLVDAVTAQGTPDDVAARVAEHHAAGADHVVLSPLGDTSGGVDTVRALAGSLSGRARSA</sequence>
<proteinExistence type="predicted"/>
<accession>A0A1I4WHA7</accession>
<dbReference type="NCBIfam" id="TIGR03620">
    <property type="entry name" value="F420_MSMEG_4141"/>
    <property type="match status" value="1"/>
</dbReference>
<evidence type="ECO:0000313" key="1">
    <source>
        <dbReference type="EMBL" id="SFN13058.1"/>
    </source>
</evidence>
<dbReference type="GO" id="GO:0016705">
    <property type="term" value="F:oxidoreductase activity, acting on paired donors, with incorporation or reduction of molecular oxygen"/>
    <property type="evidence" value="ECO:0007669"/>
    <property type="project" value="InterPro"/>
</dbReference>
<dbReference type="EMBL" id="FOUY01000008">
    <property type="protein sequence ID" value="SFN13058.1"/>
    <property type="molecule type" value="Genomic_DNA"/>
</dbReference>
<organism evidence="1 2">
    <name type="scientific">Pseudonocardia ammonioxydans</name>
    <dbReference type="NCBI Taxonomy" id="260086"/>
    <lineage>
        <taxon>Bacteria</taxon>
        <taxon>Bacillati</taxon>
        <taxon>Actinomycetota</taxon>
        <taxon>Actinomycetes</taxon>
        <taxon>Pseudonocardiales</taxon>
        <taxon>Pseudonocardiaceae</taxon>
        <taxon>Pseudonocardia</taxon>
    </lineage>
</organism>
<dbReference type="SUPFAM" id="SSF51679">
    <property type="entry name" value="Bacterial luciferase-like"/>
    <property type="match status" value="1"/>
</dbReference>
<dbReference type="Gene3D" id="3.20.20.30">
    <property type="entry name" value="Luciferase-like domain"/>
    <property type="match status" value="1"/>
</dbReference>
<dbReference type="STRING" id="260086.SAMN05216207_1008137"/>
<dbReference type="InterPro" id="IPR019922">
    <property type="entry name" value="Lucif-like_OxRdatse_MSMEG_4141"/>
</dbReference>
<gene>
    <name evidence="1" type="ORF">SAMN05216207_1008137</name>
</gene>
<name>A0A1I4WHA7_PSUAM</name>
<dbReference type="InterPro" id="IPR036661">
    <property type="entry name" value="Luciferase-like_sf"/>
</dbReference>
<keyword evidence="2" id="KW-1185">Reference proteome</keyword>